<dbReference type="EMBL" id="JBHUEO010000030">
    <property type="protein sequence ID" value="MFD1707260.1"/>
    <property type="molecule type" value="Genomic_DNA"/>
</dbReference>
<protein>
    <submittedName>
        <fullName evidence="7">Sigma-54-dependent Fis family transcriptional regulator</fullName>
    </submittedName>
</protein>
<proteinExistence type="predicted"/>
<dbReference type="InterPro" id="IPR029016">
    <property type="entry name" value="GAF-like_dom_sf"/>
</dbReference>
<dbReference type="Gene3D" id="3.40.50.300">
    <property type="entry name" value="P-loop containing nucleotide triphosphate hydrolases"/>
    <property type="match status" value="1"/>
</dbReference>
<comment type="caution">
    <text evidence="7">The sequence shown here is derived from an EMBL/GenBank/DDBJ whole genome shotgun (WGS) entry which is preliminary data.</text>
</comment>
<keyword evidence="8" id="KW-1185">Reference proteome</keyword>
<dbReference type="InterPro" id="IPR003593">
    <property type="entry name" value="AAA+_ATPase"/>
</dbReference>
<evidence type="ECO:0000256" key="5">
    <source>
        <dbReference type="ARBA" id="ARBA00023163"/>
    </source>
</evidence>
<dbReference type="RefSeq" id="WP_380773984.1">
    <property type="nucleotide sequence ID" value="NZ_JBHUEO010000030.1"/>
</dbReference>
<dbReference type="Gene3D" id="1.10.10.60">
    <property type="entry name" value="Homeodomain-like"/>
    <property type="match status" value="1"/>
</dbReference>
<evidence type="ECO:0000259" key="6">
    <source>
        <dbReference type="PROSITE" id="PS50045"/>
    </source>
</evidence>
<keyword evidence="5" id="KW-0804">Transcription</keyword>
<dbReference type="InterPro" id="IPR058031">
    <property type="entry name" value="AAA_lid_NorR"/>
</dbReference>
<keyword evidence="4" id="KW-0238">DNA-binding</keyword>
<dbReference type="InterPro" id="IPR002197">
    <property type="entry name" value="HTH_Fis"/>
</dbReference>
<dbReference type="Gene3D" id="1.10.8.60">
    <property type="match status" value="1"/>
</dbReference>
<dbReference type="Pfam" id="PF00158">
    <property type="entry name" value="Sigma54_activat"/>
    <property type="match status" value="1"/>
</dbReference>
<evidence type="ECO:0000256" key="1">
    <source>
        <dbReference type="ARBA" id="ARBA00022741"/>
    </source>
</evidence>
<evidence type="ECO:0000313" key="8">
    <source>
        <dbReference type="Proteomes" id="UP001597301"/>
    </source>
</evidence>
<dbReference type="InterPro" id="IPR027417">
    <property type="entry name" value="P-loop_NTPase"/>
</dbReference>
<feature type="domain" description="Sigma-54 factor interaction" evidence="6">
    <location>
        <begin position="313"/>
        <end position="538"/>
    </location>
</feature>
<dbReference type="InterPro" id="IPR009057">
    <property type="entry name" value="Homeodomain-like_sf"/>
</dbReference>
<dbReference type="SMART" id="SM00382">
    <property type="entry name" value="AAA"/>
    <property type="match status" value="1"/>
</dbReference>
<dbReference type="SUPFAM" id="SSF52540">
    <property type="entry name" value="P-loop containing nucleoside triphosphate hydrolases"/>
    <property type="match status" value="1"/>
</dbReference>
<dbReference type="Pfam" id="PF02954">
    <property type="entry name" value="HTH_8"/>
    <property type="match status" value="1"/>
</dbReference>
<evidence type="ECO:0000256" key="2">
    <source>
        <dbReference type="ARBA" id="ARBA00022840"/>
    </source>
</evidence>
<keyword evidence="1" id="KW-0547">Nucleotide-binding</keyword>
<keyword evidence="3" id="KW-0805">Transcription regulation</keyword>
<evidence type="ECO:0000256" key="3">
    <source>
        <dbReference type="ARBA" id="ARBA00023015"/>
    </source>
</evidence>
<dbReference type="PROSITE" id="PS50045">
    <property type="entry name" value="SIGMA54_INTERACT_4"/>
    <property type="match status" value="1"/>
</dbReference>
<sequence>MIEVQDTLKKAVWSRFVQEGVLDENRINYRIAESWYMCRQNGVNPYHGKGESILLQNQLLQRKNENRTFMHAALPVIKHLQKFFAHTKSLFLLVDSEGYVLYREGHPVALEKADIIQFIEGVQWTEKQVGTNAVGTALRIKEPISVTGPEHYAVASHPWECASAPIADGDGKVAGILNVSYPLEYGTYEHMLPVVVSAAYAIEQKLIRSEREKELELIRQFSPITPQDTLTLLCTQKEKVIWLTSQLHKQLSHSTPLTLQEILAEGYKATAKQPAYSKNQEEVIGYKVCLEKTDENQISKGRSIHSSFQLDGVMGISRSFQSSIKKAEKAAETNITVHLTGETGTGKDVMARSIHVNSSRKNGPFIAVNCGIIPKELIASELFGYTRGAFTGADRKGHKGKFQQANGGTLFLDEVAEISHEMQVALLRVLEEKKVVPVGGSKPEPVDVRIITATHCDLTELVRKGKIRKDLFYRICIYPIHLPPLRERMEDLPFFIQEYCEKSKWPMSFSTEMIKCLETYDWPGNIRELYNFLDRLRVELGSNPPTTEVLQSLLYSMGPSNEKTGALHSEEPLTLRERMEKDKIVKALIAADGNITKAAAKLNISRSTFYRKIKKYEL</sequence>
<keyword evidence="2" id="KW-0067">ATP-binding</keyword>
<organism evidence="7 8">
    <name type="scientific">Siminovitchia sediminis</name>
    <dbReference type="NCBI Taxonomy" id="1274353"/>
    <lineage>
        <taxon>Bacteria</taxon>
        <taxon>Bacillati</taxon>
        <taxon>Bacillota</taxon>
        <taxon>Bacilli</taxon>
        <taxon>Bacillales</taxon>
        <taxon>Bacillaceae</taxon>
        <taxon>Siminovitchia</taxon>
    </lineage>
</organism>
<dbReference type="InterPro" id="IPR002078">
    <property type="entry name" value="Sigma_54_int"/>
</dbReference>
<evidence type="ECO:0000256" key="4">
    <source>
        <dbReference type="ARBA" id="ARBA00023125"/>
    </source>
</evidence>
<dbReference type="PANTHER" id="PTHR32071">
    <property type="entry name" value="TRANSCRIPTIONAL REGULATORY PROTEIN"/>
    <property type="match status" value="1"/>
</dbReference>
<dbReference type="InterPro" id="IPR025944">
    <property type="entry name" value="Sigma_54_int_dom_CS"/>
</dbReference>
<dbReference type="Gene3D" id="3.30.450.40">
    <property type="match status" value="1"/>
</dbReference>
<evidence type="ECO:0000313" key="7">
    <source>
        <dbReference type="EMBL" id="MFD1707260.1"/>
    </source>
</evidence>
<dbReference type="Pfam" id="PF25601">
    <property type="entry name" value="AAA_lid_14"/>
    <property type="match status" value="1"/>
</dbReference>
<dbReference type="Proteomes" id="UP001597301">
    <property type="component" value="Unassembled WGS sequence"/>
</dbReference>
<dbReference type="PANTHER" id="PTHR32071:SF101">
    <property type="entry name" value="ACETOIN DEHYDROGENASE OPERON TRANSCRIPTIONAL ACTIVATOR ACOR"/>
    <property type="match status" value="1"/>
</dbReference>
<accession>A0ABW4KM12</accession>
<dbReference type="CDD" id="cd00009">
    <property type="entry name" value="AAA"/>
    <property type="match status" value="1"/>
</dbReference>
<name>A0ABW4KM12_9BACI</name>
<dbReference type="SUPFAM" id="SSF55781">
    <property type="entry name" value="GAF domain-like"/>
    <property type="match status" value="1"/>
</dbReference>
<dbReference type="InterPro" id="IPR025943">
    <property type="entry name" value="Sigma_54_int_dom_ATP-bd_2"/>
</dbReference>
<gene>
    <name evidence="7" type="ORF">ACFSCZ_11015</name>
</gene>
<dbReference type="PROSITE" id="PS00688">
    <property type="entry name" value="SIGMA54_INTERACT_3"/>
    <property type="match status" value="1"/>
</dbReference>
<dbReference type="PRINTS" id="PR01590">
    <property type="entry name" value="HTHFIS"/>
</dbReference>
<dbReference type="PROSITE" id="PS00676">
    <property type="entry name" value="SIGMA54_INTERACT_2"/>
    <property type="match status" value="1"/>
</dbReference>
<dbReference type="SUPFAM" id="SSF46689">
    <property type="entry name" value="Homeodomain-like"/>
    <property type="match status" value="1"/>
</dbReference>
<reference evidence="8" key="1">
    <citation type="journal article" date="2019" name="Int. J. Syst. Evol. Microbiol.">
        <title>The Global Catalogue of Microorganisms (GCM) 10K type strain sequencing project: providing services to taxonomists for standard genome sequencing and annotation.</title>
        <authorList>
            <consortium name="The Broad Institute Genomics Platform"/>
            <consortium name="The Broad Institute Genome Sequencing Center for Infectious Disease"/>
            <person name="Wu L."/>
            <person name="Ma J."/>
        </authorList>
    </citation>
    <scope>NUCLEOTIDE SEQUENCE [LARGE SCALE GENOMIC DNA]</scope>
    <source>
        <strain evidence="8">CGMCC 1.12295</strain>
    </source>
</reference>